<evidence type="ECO:0000259" key="7">
    <source>
        <dbReference type="Pfam" id="PF02687"/>
    </source>
</evidence>
<feature type="transmembrane region" description="Helical" evidence="6">
    <location>
        <begin position="250"/>
        <end position="272"/>
    </location>
</feature>
<gene>
    <name evidence="8" type="ORF">ACFPIJ_11310</name>
</gene>
<feature type="transmembrane region" description="Helical" evidence="6">
    <location>
        <begin position="119"/>
        <end position="148"/>
    </location>
</feature>
<dbReference type="EMBL" id="JBHSIU010000011">
    <property type="protein sequence ID" value="MFC4998423.1"/>
    <property type="molecule type" value="Genomic_DNA"/>
</dbReference>
<evidence type="ECO:0000256" key="6">
    <source>
        <dbReference type="SAM" id="Phobius"/>
    </source>
</evidence>
<organism evidence="8 9">
    <name type="scientific">Dactylosporangium cerinum</name>
    <dbReference type="NCBI Taxonomy" id="1434730"/>
    <lineage>
        <taxon>Bacteria</taxon>
        <taxon>Bacillati</taxon>
        <taxon>Actinomycetota</taxon>
        <taxon>Actinomycetes</taxon>
        <taxon>Micromonosporales</taxon>
        <taxon>Micromonosporaceae</taxon>
        <taxon>Dactylosporangium</taxon>
    </lineage>
</organism>
<accession>A0ABV9VQ38</accession>
<feature type="transmembrane region" description="Helical" evidence="6">
    <location>
        <begin position="210"/>
        <end position="230"/>
    </location>
</feature>
<feature type="transmembrane region" description="Helical" evidence="6">
    <location>
        <begin position="75"/>
        <end position="98"/>
    </location>
</feature>
<protein>
    <submittedName>
        <fullName evidence="8">FtsX-like permease family protein</fullName>
    </submittedName>
</protein>
<keyword evidence="3 6" id="KW-0812">Transmembrane</keyword>
<feature type="transmembrane region" description="Helical" evidence="6">
    <location>
        <begin position="402"/>
        <end position="423"/>
    </location>
</feature>
<proteinExistence type="predicted"/>
<evidence type="ECO:0000313" key="8">
    <source>
        <dbReference type="EMBL" id="MFC4998423.1"/>
    </source>
</evidence>
<feature type="transmembrane region" description="Helical" evidence="6">
    <location>
        <begin position="303"/>
        <end position="323"/>
    </location>
</feature>
<keyword evidence="9" id="KW-1185">Reference proteome</keyword>
<feature type="transmembrane region" description="Helical" evidence="6">
    <location>
        <begin position="349"/>
        <end position="370"/>
    </location>
</feature>
<feature type="domain" description="ABC3 transporter permease C-terminal" evidence="7">
    <location>
        <begin position="95"/>
        <end position="192"/>
    </location>
</feature>
<feature type="transmembrane region" description="Helical" evidence="6">
    <location>
        <begin position="168"/>
        <end position="189"/>
    </location>
</feature>
<feature type="transmembrane region" description="Helical" evidence="6">
    <location>
        <begin position="21"/>
        <end position="47"/>
    </location>
</feature>
<keyword evidence="2" id="KW-1003">Cell membrane</keyword>
<evidence type="ECO:0000256" key="1">
    <source>
        <dbReference type="ARBA" id="ARBA00004651"/>
    </source>
</evidence>
<comment type="caution">
    <text evidence="8">The sequence shown here is derived from an EMBL/GenBank/DDBJ whole genome shotgun (WGS) entry which is preliminary data.</text>
</comment>
<evidence type="ECO:0000256" key="2">
    <source>
        <dbReference type="ARBA" id="ARBA00022475"/>
    </source>
</evidence>
<evidence type="ECO:0000256" key="5">
    <source>
        <dbReference type="ARBA" id="ARBA00023136"/>
    </source>
</evidence>
<dbReference type="Proteomes" id="UP001595912">
    <property type="component" value="Unassembled WGS sequence"/>
</dbReference>
<evidence type="ECO:0000256" key="3">
    <source>
        <dbReference type="ARBA" id="ARBA00022692"/>
    </source>
</evidence>
<keyword evidence="4 6" id="KW-1133">Transmembrane helix</keyword>
<sequence>MRPTTLVRLGLAGTRTDAMRVLLTALSTALATVAVLAAANVVAIGQFGDGSGGSDDWSTQYGNALLREPGLRPGVAITLLLLTVPVFALAGQCARLGAPARDRRLAAIRLAGATPWQTTAIAAAETGVAGLIGSVCGTGVFLAGHRLLDRRDADGLLPLPTDVWPAPWFVVVAALAIPFAGALAAALVMRRVTVSPFGLVRRVRRTHGPQPWSGVFIVVGVLAFAAIGTASQWGQHVHVKVPGWVLPTTLLVGSACAGFGVVLGTGWLAYTGGRLLHRLARRPAGLLAAGRLMTDPWSGSRTLAVLLVCVLFGAGAAGMRAQFAVRADIERDADPLGQPDPFYLRTMDLIDAALLTAVVLTALAMLVVVAEGIVSRRRAYASLVATGVPRGTVSRSILWQSLLPAIPAVLVALVVGISLVRALGTEMQGGGGSIWQCTATAAECGSSDPAVREKSGVVVEIPTITRSVPVPWGELARIGGVAGLAVLGTTALGLLFLRRSTDLEELRAT</sequence>
<reference evidence="9" key="1">
    <citation type="journal article" date="2019" name="Int. J. Syst. Evol. Microbiol.">
        <title>The Global Catalogue of Microorganisms (GCM) 10K type strain sequencing project: providing services to taxonomists for standard genome sequencing and annotation.</title>
        <authorList>
            <consortium name="The Broad Institute Genomics Platform"/>
            <consortium name="The Broad Institute Genome Sequencing Center for Infectious Disease"/>
            <person name="Wu L."/>
            <person name="Ma J."/>
        </authorList>
    </citation>
    <scope>NUCLEOTIDE SEQUENCE [LARGE SCALE GENOMIC DNA]</scope>
    <source>
        <strain evidence="9">CGMCC 4.7152</strain>
    </source>
</reference>
<name>A0ABV9VQ38_9ACTN</name>
<dbReference type="Pfam" id="PF02687">
    <property type="entry name" value="FtsX"/>
    <property type="match status" value="2"/>
</dbReference>
<feature type="domain" description="ABC3 transporter permease C-terminal" evidence="7">
    <location>
        <begin position="354"/>
        <end position="423"/>
    </location>
</feature>
<keyword evidence="5 6" id="KW-0472">Membrane</keyword>
<feature type="transmembrane region" description="Helical" evidence="6">
    <location>
        <begin position="475"/>
        <end position="497"/>
    </location>
</feature>
<dbReference type="InterPro" id="IPR003838">
    <property type="entry name" value="ABC3_permease_C"/>
</dbReference>
<comment type="subcellular location">
    <subcellularLocation>
        <location evidence="1">Cell membrane</location>
        <topology evidence="1">Multi-pass membrane protein</topology>
    </subcellularLocation>
</comment>
<evidence type="ECO:0000313" key="9">
    <source>
        <dbReference type="Proteomes" id="UP001595912"/>
    </source>
</evidence>
<dbReference type="RefSeq" id="WP_380114673.1">
    <property type="nucleotide sequence ID" value="NZ_JBHSIU010000011.1"/>
</dbReference>
<evidence type="ECO:0000256" key="4">
    <source>
        <dbReference type="ARBA" id="ARBA00022989"/>
    </source>
</evidence>